<dbReference type="Pfam" id="PF07494">
    <property type="entry name" value="Reg_prop"/>
    <property type="match status" value="4"/>
</dbReference>
<dbReference type="InterPro" id="IPR015943">
    <property type="entry name" value="WD40/YVTN_repeat-like_dom_sf"/>
</dbReference>
<dbReference type="InterPro" id="IPR004358">
    <property type="entry name" value="Sig_transdc_His_kin-like_C"/>
</dbReference>
<dbReference type="InterPro" id="IPR011123">
    <property type="entry name" value="Y_Y_Y"/>
</dbReference>
<protein>
    <recommendedName>
        <fullName evidence="2">histidine kinase</fullName>
        <ecNumber evidence="2">2.7.13.3</ecNumber>
    </recommendedName>
</protein>
<keyword evidence="5" id="KW-0812">Transmembrane</keyword>
<dbReference type="OrthoDB" id="176203at2"/>
<sequence length="1100" mass="121484">MYLVIRLCCLLMFVVLAVLSLPLFSSQIAEFPAASRFARIDIEQGLSQTTVTSLAQDHVGNIWIGTQSGLNRYDGFSIQVFLPEEQLSQSLSDNFVTSLLVDKQGMLWVGTLNGLNYFNPVLGTFENVNLKQAANGTEPLVLALHLDQKQRLWIGTNQGLALWQNSTQKIQWYGGSNLNITALSADAAGNLWLGTPRGLLRFDPSSQHIAAASNFPYSDASVMALYHDKADRVWVGLEREGLLMLEAGSDNWTEIEITSYDKNLASKEIRSITMDSNADIWIGTQHGLSRLALESGYWQQKVSYHHQRNNPASLGSGKVAALLQDTDGSIWVGTWNGGVSRLNQANNLFVSITHDLALMDIARNPATISLASDDNTLWAGTADGLFSLNLTDANFRLTDSNSNGFTFFCALQRADEIWFGHGQDIVAVNSENGNYRNVTLPASVPPGPVRRLWASARYLWLAIDQFGLVIVDETSQTTLAKHPFSRAITFIQPVGQHYILVGSYSGLAWFDASDGSLIFEHKLASNATTLEYTLPSAPMAYVMTADNRHWLATNGTGLLELIMPGTGSEPAEFRFKQFAEAEGLASGQLKAAELDQASNIWLSSAFGISVFNPETNRFRNFGYQHGTLRRDYINGSSNVMANGTIVFGGMDGFTLFQPEQVLAYSAGPIATPAILAIEVNGEDTPLPTAELTIPASGSRGFGVNYSTREFIETAQVRFQYRLDPVTADWITHNAAGRSASFERLPPGDYQFRLRAGIAQSGWSDETTLNVKVLPLWWETWLARVLLIGLLLTLMLGVHLFRLKNLRKQQEEMAWLVEQRTEALNERTRALQESKNKTEQTLVQLESTVKELVRTEKMAALGQLVAGVAHEVNTPLGIALTANSVVTEESQLLQQKLASGNIRRQEMDNYLSKLVQAGLLLDHNLQRAAQLVANFKQVSVDLTADNQRRFNLAKYLDELLDSLSLMWRNRKVSLLVHCPDNIEMDSYPGTIGQIITNFTQNAVVHGFKDRNSGEITIRCRQLEAKVEIVFADNGAGISNEHIERIFDPFFTTNRHQGGTGLGLHIVFNLITQKLGGSVKVSSTPGEGTRFTLLLPLNVKAD</sequence>
<evidence type="ECO:0000256" key="1">
    <source>
        <dbReference type="ARBA" id="ARBA00000085"/>
    </source>
</evidence>
<dbReference type="InterPro" id="IPR003594">
    <property type="entry name" value="HATPase_dom"/>
</dbReference>
<keyword evidence="3" id="KW-0597">Phosphoprotein</keyword>
<dbReference type="InterPro" id="IPR013783">
    <property type="entry name" value="Ig-like_fold"/>
</dbReference>
<dbReference type="GO" id="GO:0000155">
    <property type="term" value="F:phosphorelay sensor kinase activity"/>
    <property type="evidence" value="ECO:0007669"/>
    <property type="project" value="InterPro"/>
</dbReference>
<keyword evidence="5" id="KW-0472">Membrane</keyword>
<evidence type="ECO:0000259" key="6">
    <source>
        <dbReference type="PROSITE" id="PS50109"/>
    </source>
</evidence>
<name>A0A285JLR7_9GAMM</name>
<dbReference type="Gene3D" id="2.130.10.10">
    <property type="entry name" value="YVTN repeat-like/Quinoprotein amine dehydrogenase"/>
    <property type="match status" value="2"/>
</dbReference>
<dbReference type="AlphaFoldDB" id="A0A285JLR7"/>
<keyword evidence="7" id="KW-0808">Transferase</keyword>
<proteinExistence type="predicted"/>
<evidence type="ECO:0000256" key="5">
    <source>
        <dbReference type="SAM" id="Phobius"/>
    </source>
</evidence>
<dbReference type="Gene3D" id="1.10.287.130">
    <property type="match status" value="1"/>
</dbReference>
<feature type="domain" description="Histidine kinase" evidence="6">
    <location>
        <begin position="866"/>
        <end position="1097"/>
    </location>
</feature>
<dbReference type="PANTHER" id="PTHR43547">
    <property type="entry name" value="TWO-COMPONENT HISTIDINE KINASE"/>
    <property type="match status" value="1"/>
</dbReference>
<evidence type="ECO:0000256" key="3">
    <source>
        <dbReference type="ARBA" id="ARBA00022553"/>
    </source>
</evidence>
<evidence type="ECO:0000256" key="2">
    <source>
        <dbReference type="ARBA" id="ARBA00012438"/>
    </source>
</evidence>
<accession>A0A285JLR7</accession>
<dbReference type="PROSITE" id="PS50109">
    <property type="entry name" value="HIS_KIN"/>
    <property type="match status" value="1"/>
</dbReference>
<evidence type="ECO:0000313" key="8">
    <source>
        <dbReference type="Proteomes" id="UP000219353"/>
    </source>
</evidence>
<keyword evidence="4" id="KW-0175">Coiled coil</keyword>
<dbReference type="InterPro" id="IPR005467">
    <property type="entry name" value="His_kinase_dom"/>
</dbReference>
<dbReference type="InterPro" id="IPR011110">
    <property type="entry name" value="Reg_prop"/>
</dbReference>
<feature type="coiled-coil region" evidence="4">
    <location>
        <begin position="805"/>
        <end position="854"/>
    </location>
</feature>
<gene>
    <name evidence="7" type="ORF">SAMN06297280_0048</name>
</gene>
<dbReference type="InterPro" id="IPR036890">
    <property type="entry name" value="HATPase_C_sf"/>
</dbReference>
<dbReference type="InterPro" id="IPR003661">
    <property type="entry name" value="HisK_dim/P_dom"/>
</dbReference>
<dbReference type="Pfam" id="PF02518">
    <property type="entry name" value="HATPase_c"/>
    <property type="match status" value="1"/>
</dbReference>
<keyword evidence="5" id="KW-1133">Transmembrane helix</keyword>
<evidence type="ECO:0000256" key="4">
    <source>
        <dbReference type="SAM" id="Coils"/>
    </source>
</evidence>
<reference evidence="8" key="1">
    <citation type="submission" date="2017-09" db="EMBL/GenBank/DDBJ databases">
        <authorList>
            <person name="Varghese N."/>
            <person name="Submissions S."/>
        </authorList>
    </citation>
    <scope>NUCLEOTIDE SEQUENCE [LARGE SCALE GENOMIC DNA]</scope>
    <source>
        <strain evidence="8">CGMCC 1.12461</strain>
    </source>
</reference>
<dbReference type="EC" id="2.7.13.3" evidence="2"/>
<dbReference type="PANTHER" id="PTHR43547:SF2">
    <property type="entry name" value="HYBRID SIGNAL TRANSDUCTION HISTIDINE KINASE C"/>
    <property type="match status" value="1"/>
</dbReference>
<dbReference type="SMART" id="SM00387">
    <property type="entry name" value="HATPase_c"/>
    <property type="match status" value="1"/>
</dbReference>
<dbReference type="SUPFAM" id="SSF63829">
    <property type="entry name" value="Calcium-dependent phosphotriesterase"/>
    <property type="match status" value="2"/>
</dbReference>
<dbReference type="Proteomes" id="UP000219353">
    <property type="component" value="Unassembled WGS sequence"/>
</dbReference>
<dbReference type="SUPFAM" id="SSF55874">
    <property type="entry name" value="ATPase domain of HSP90 chaperone/DNA topoisomerase II/histidine kinase"/>
    <property type="match status" value="1"/>
</dbReference>
<dbReference type="CDD" id="cd00082">
    <property type="entry name" value="HisKA"/>
    <property type="match status" value="1"/>
</dbReference>
<dbReference type="EMBL" id="OBEB01000010">
    <property type="protein sequence ID" value="SNY60286.1"/>
    <property type="molecule type" value="Genomic_DNA"/>
</dbReference>
<feature type="transmembrane region" description="Helical" evidence="5">
    <location>
        <begin position="780"/>
        <end position="800"/>
    </location>
</feature>
<dbReference type="Gene3D" id="2.60.40.10">
    <property type="entry name" value="Immunoglobulins"/>
    <property type="match status" value="1"/>
</dbReference>
<dbReference type="PRINTS" id="PR00344">
    <property type="entry name" value="BCTRLSENSOR"/>
</dbReference>
<dbReference type="Pfam" id="PF07495">
    <property type="entry name" value="Y_Y_Y"/>
    <property type="match status" value="1"/>
</dbReference>
<dbReference type="RefSeq" id="WP_097112945.1">
    <property type="nucleotide sequence ID" value="NZ_OBEB01000010.1"/>
</dbReference>
<dbReference type="Gene3D" id="3.30.565.10">
    <property type="entry name" value="Histidine kinase-like ATPase, C-terminal domain"/>
    <property type="match status" value="1"/>
</dbReference>
<keyword evidence="7" id="KW-0418">Kinase</keyword>
<evidence type="ECO:0000313" key="7">
    <source>
        <dbReference type="EMBL" id="SNY60286.1"/>
    </source>
</evidence>
<comment type="catalytic activity">
    <reaction evidence="1">
        <text>ATP + protein L-histidine = ADP + protein N-phospho-L-histidine.</text>
        <dbReference type="EC" id="2.7.13.3"/>
    </reaction>
</comment>
<organism evidence="7 8">
    <name type="scientific">Arsukibacterium tuosuense</name>
    <dbReference type="NCBI Taxonomy" id="1323745"/>
    <lineage>
        <taxon>Bacteria</taxon>
        <taxon>Pseudomonadati</taxon>
        <taxon>Pseudomonadota</taxon>
        <taxon>Gammaproteobacteria</taxon>
        <taxon>Chromatiales</taxon>
        <taxon>Chromatiaceae</taxon>
        <taxon>Arsukibacterium</taxon>
    </lineage>
</organism>
<keyword evidence="8" id="KW-1185">Reference proteome</keyword>